<sequence>MPPQTLLDLCSIFKATYPFDFSKTSVARLALADNYLMFVRGDALSHAFTDDTTTNLATSTMKSADLWAIGYTPVRLNVDARFTDDIAILNTSDPQSHVVSFYRLWPKSFCTGCVTVSELGFGHCNMTILYNDTTKRVTINSSVNVAGSPYKVGLMLPQSAFSSASHYVKFVAIFFAVGGFLASRRTVQWKEPDVSKSESHFTSLIRTVLPKFFPYPSHALRFDMFCYNSDIFVFLFTIGVLLDMQYGLYYLKTSNMYNSVDPQFTYSLQIYGITTRLLWVNCAALKFLKLVWNSLSPTTYCGESRVMGFLNLSSVTTLYLSAILLFYIPPFITYNNNVVAYLNNKLERLDPIHVDMLESYYIRCTPAILVGIVVNLFVVTLLDHTWNYRTYRLISKNSLGRQAMYNSSSILCDFLDGIEVDTEGDGTTTLIHCKARRLGTLQWFFMCHLISFGLPEKEIRNKKRTIAGSGVAQNASLAKTTSTAAHDDSRVSTGKYMVVQDGDHHMHLVDDSLSDVTTLVYNIKVLKDLPFAIQ</sequence>
<dbReference type="AlphaFoldDB" id="A0A1W0AB33"/>
<dbReference type="OrthoDB" id="77077at2759"/>
<name>A0A1W0AB33_9STRA</name>
<keyword evidence="1" id="KW-0812">Transmembrane</keyword>
<dbReference type="Proteomes" id="UP000243217">
    <property type="component" value="Unassembled WGS sequence"/>
</dbReference>
<protein>
    <recommendedName>
        <fullName evidence="4">Transmembrane protein</fullName>
    </recommendedName>
</protein>
<evidence type="ECO:0000313" key="3">
    <source>
        <dbReference type="Proteomes" id="UP000243217"/>
    </source>
</evidence>
<accession>A0A1W0AB33</accession>
<evidence type="ECO:0000256" key="1">
    <source>
        <dbReference type="SAM" id="Phobius"/>
    </source>
</evidence>
<keyword evidence="1" id="KW-1133">Transmembrane helix</keyword>
<evidence type="ECO:0000313" key="2">
    <source>
        <dbReference type="EMBL" id="OQS07523.1"/>
    </source>
</evidence>
<organism evidence="2 3">
    <name type="scientific">Thraustotheca clavata</name>
    <dbReference type="NCBI Taxonomy" id="74557"/>
    <lineage>
        <taxon>Eukaryota</taxon>
        <taxon>Sar</taxon>
        <taxon>Stramenopiles</taxon>
        <taxon>Oomycota</taxon>
        <taxon>Saprolegniomycetes</taxon>
        <taxon>Saprolegniales</taxon>
        <taxon>Achlyaceae</taxon>
        <taxon>Thraustotheca</taxon>
    </lineage>
</organism>
<keyword evidence="3" id="KW-1185">Reference proteome</keyword>
<feature type="transmembrane region" description="Helical" evidence="1">
    <location>
        <begin position="164"/>
        <end position="182"/>
    </location>
</feature>
<proteinExistence type="predicted"/>
<feature type="transmembrane region" description="Helical" evidence="1">
    <location>
        <begin position="360"/>
        <end position="382"/>
    </location>
</feature>
<keyword evidence="1" id="KW-0472">Membrane</keyword>
<feature type="transmembrane region" description="Helical" evidence="1">
    <location>
        <begin position="268"/>
        <end position="288"/>
    </location>
</feature>
<dbReference type="EMBL" id="JNBS01000232">
    <property type="protein sequence ID" value="OQS07523.1"/>
    <property type="molecule type" value="Genomic_DNA"/>
</dbReference>
<evidence type="ECO:0008006" key="4">
    <source>
        <dbReference type="Google" id="ProtNLM"/>
    </source>
</evidence>
<comment type="caution">
    <text evidence="2">The sequence shown here is derived from an EMBL/GenBank/DDBJ whole genome shotgun (WGS) entry which is preliminary data.</text>
</comment>
<reference evidence="2 3" key="1">
    <citation type="journal article" date="2014" name="Genome Biol. Evol.">
        <title>The secreted proteins of Achlya hypogyna and Thraustotheca clavata identify the ancestral oomycete secretome and reveal gene acquisitions by horizontal gene transfer.</title>
        <authorList>
            <person name="Misner I."/>
            <person name="Blouin N."/>
            <person name="Leonard G."/>
            <person name="Richards T.A."/>
            <person name="Lane C.E."/>
        </authorList>
    </citation>
    <scope>NUCLEOTIDE SEQUENCE [LARGE SCALE GENOMIC DNA]</scope>
    <source>
        <strain evidence="2 3">ATCC 34112</strain>
    </source>
</reference>
<feature type="transmembrane region" description="Helical" evidence="1">
    <location>
        <begin position="309"/>
        <end position="328"/>
    </location>
</feature>
<feature type="transmembrane region" description="Helical" evidence="1">
    <location>
        <begin position="231"/>
        <end position="248"/>
    </location>
</feature>
<gene>
    <name evidence="2" type="ORF">THRCLA_20140</name>
</gene>